<evidence type="ECO:0008006" key="8">
    <source>
        <dbReference type="Google" id="ProtNLM"/>
    </source>
</evidence>
<dbReference type="Gene3D" id="1.10.630.10">
    <property type="entry name" value="Cytochrome P450"/>
    <property type="match status" value="1"/>
</dbReference>
<evidence type="ECO:0000313" key="7">
    <source>
        <dbReference type="Proteomes" id="UP001642484"/>
    </source>
</evidence>
<feature type="transmembrane region" description="Helical" evidence="5">
    <location>
        <begin position="15"/>
        <end position="36"/>
    </location>
</feature>
<feature type="transmembrane region" description="Helical" evidence="5">
    <location>
        <begin position="211"/>
        <end position="233"/>
    </location>
</feature>
<reference evidence="6 7" key="1">
    <citation type="submission" date="2024-02" db="EMBL/GenBank/DDBJ databases">
        <authorList>
            <person name="Chen Y."/>
            <person name="Shah S."/>
            <person name="Dougan E. K."/>
            <person name="Thang M."/>
            <person name="Chan C."/>
        </authorList>
    </citation>
    <scope>NUCLEOTIDE SEQUENCE [LARGE SCALE GENOMIC DNA]</scope>
</reference>
<dbReference type="Proteomes" id="UP001642484">
    <property type="component" value="Unassembled WGS sequence"/>
</dbReference>
<evidence type="ECO:0000256" key="1">
    <source>
        <dbReference type="ARBA" id="ARBA00010617"/>
    </source>
</evidence>
<keyword evidence="3" id="KW-0560">Oxidoreductase</keyword>
<keyword evidence="2" id="KW-0479">Metal-binding</keyword>
<dbReference type="PRINTS" id="PR00385">
    <property type="entry name" value="P450"/>
</dbReference>
<dbReference type="PRINTS" id="PR00463">
    <property type="entry name" value="EP450I"/>
</dbReference>
<feature type="transmembrane region" description="Helical" evidence="5">
    <location>
        <begin position="56"/>
        <end position="87"/>
    </location>
</feature>
<dbReference type="InterPro" id="IPR002401">
    <property type="entry name" value="Cyt_P450_E_grp-I"/>
</dbReference>
<feature type="transmembrane region" description="Helical" evidence="5">
    <location>
        <begin position="352"/>
        <end position="374"/>
    </location>
</feature>
<evidence type="ECO:0000256" key="2">
    <source>
        <dbReference type="ARBA" id="ARBA00022723"/>
    </source>
</evidence>
<dbReference type="InterPro" id="IPR001128">
    <property type="entry name" value="Cyt_P450"/>
</dbReference>
<dbReference type="InterPro" id="IPR036396">
    <property type="entry name" value="Cyt_P450_sf"/>
</dbReference>
<comment type="similarity">
    <text evidence="1">Belongs to the cytochrome P450 family.</text>
</comment>
<comment type="caution">
    <text evidence="6">The sequence shown here is derived from an EMBL/GenBank/DDBJ whole genome shotgun (WGS) entry which is preliminary data.</text>
</comment>
<evidence type="ECO:0000256" key="4">
    <source>
        <dbReference type="ARBA" id="ARBA00023004"/>
    </source>
</evidence>
<name>A0ABP0KFL0_9DINO</name>
<dbReference type="PANTHER" id="PTHR24296">
    <property type="entry name" value="CYTOCHROME P450"/>
    <property type="match status" value="1"/>
</dbReference>
<sequence length="1078" mass="121444">MDSEVLAAKAGPSMAFFLVLAGFGGFLSSSGANVMAWSEFKRRSGKEWTRCQSMGFVFACFILNITGIGMFLASTALGGAVATVMPIQTGANLLGNMLWQTLLGMKYYTKSMRVGTIVLICAVMELSEIGPQEPSEWAPEEIQELMTKPVAIAWNCVMVLCTLISLYGVYRTLHLPMESSLKLFLFVSLVTFSTVIGASIGKLLGLVKGTVFALVAFLYFLDGVICLGGTVLANGHCDVSLFIPAQLSSQLVVNMITGYLVWGDAKYVAYPTSYLLVYALCIMGVYLNSPAMDVLGGLTRWYSIKHSRLSKGESCSNFGENVLRLLELWRRGGAAPEAYRDQLGAVLNRGLAVLHGLMAYGIFGVLQVFQRLWCGWRKARRMQRMLKDVPATQGVGHDQPVGWLNDLMANLHRLHDWRLDICKGLPLAKSLGFSWMPAPYLVVANDPQIVKHILKDEFNKYSKADTTLDPFFYYFEDFLGEGIFVVKHGLGSKDGGQEWSRMRKVSAQIFTRKNFNSMMQEVFMSKAESLRRFLQNAGRGTPVDIQGCFFNFTFDSIMSIFFGEECNTAEGVPNVYGKAFDMASVCLRAHSVKSMAPFLFFSTFLPWPLGGHHGGWARWFWDWSSPTYRRLKRCIRTLESEADRLVRKCQEDPTLGERRDLLALFLQGNFSPEFTKKMVLHLIIAGRDTTACLLSWMFYELTRHPEVQRQLHEEIMLKQPPGTPLDWKSLSASEMPYLNGVIYESLRLWPPVPFDLKMAFEDDVLPGGWLVPQFANVAFCPFNMGRDEERYPEALAFRPERWIPFTPPPQHEFPVFQAGPRVCLGQDMALFEAKTCAVELLRFCSFEMVPNQEVTYGEKITMDIKSNGKEEFWVTVVPWAGGELAASSIHQIQCWCIGLRTAVFRVHVAWAFEEQRALSSTRGRARSNPPDLKLFQLYCQHDPHFKDSFRQTLTSEDYQKLINLKEVLHLHQTLPAAAGAFFPLGGGTAPCRVAAHWRCPGVHPGSVGLRLHHRRGARTGRLWDFPRRGPHGWPHDQAAGLRERQGRRFGEPRRASCEGEVLVTFPCFGIQQFLSFRI</sequence>
<evidence type="ECO:0000313" key="6">
    <source>
        <dbReference type="EMBL" id="CAK9024774.1"/>
    </source>
</evidence>
<accession>A0ABP0KFL0</accession>
<dbReference type="SUPFAM" id="SSF48264">
    <property type="entry name" value="Cytochrome P450"/>
    <property type="match status" value="1"/>
</dbReference>
<keyword evidence="5" id="KW-0472">Membrane</keyword>
<keyword evidence="7" id="KW-1185">Reference proteome</keyword>
<dbReference type="Pfam" id="PF00067">
    <property type="entry name" value="p450"/>
    <property type="match status" value="1"/>
</dbReference>
<keyword evidence="5" id="KW-0812">Transmembrane</keyword>
<feature type="transmembrane region" description="Helical" evidence="5">
    <location>
        <begin position="182"/>
        <end position="204"/>
    </location>
</feature>
<evidence type="ECO:0000256" key="5">
    <source>
        <dbReference type="SAM" id="Phobius"/>
    </source>
</evidence>
<gene>
    <name evidence="6" type="ORF">CCMP2556_LOCUS15757</name>
</gene>
<dbReference type="EMBL" id="CAXAMN010008335">
    <property type="protein sequence ID" value="CAK9024774.1"/>
    <property type="molecule type" value="Genomic_DNA"/>
</dbReference>
<keyword evidence="5" id="KW-1133">Transmembrane helix</keyword>
<feature type="transmembrane region" description="Helical" evidence="5">
    <location>
        <begin position="150"/>
        <end position="170"/>
    </location>
</feature>
<evidence type="ECO:0000256" key="3">
    <source>
        <dbReference type="ARBA" id="ARBA00023002"/>
    </source>
</evidence>
<feature type="transmembrane region" description="Helical" evidence="5">
    <location>
        <begin position="268"/>
        <end position="287"/>
    </location>
</feature>
<organism evidence="6 7">
    <name type="scientific">Durusdinium trenchii</name>
    <dbReference type="NCBI Taxonomy" id="1381693"/>
    <lineage>
        <taxon>Eukaryota</taxon>
        <taxon>Sar</taxon>
        <taxon>Alveolata</taxon>
        <taxon>Dinophyceae</taxon>
        <taxon>Suessiales</taxon>
        <taxon>Symbiodiniaceae</taxon>
        <taxon>Durusdinium</taxon>
    </lineage>
</organism>
<protein>
    <recommendedName>
        <fullName evidence="8">Cytochrome P450</fullName>
    </recommendedName>
</protein>
<keyword evidence="4" id="KW-0408">Iron</keyword>
<proteinExistence type="inferred from homology"/>